<dbReference type="EMBL" id="VSRR010004612">
    <property type="protein sequence ID" value="MPC40200.1"/>
    <property type="molecule type" value="Genomic_DNA"/>
</dbReference>
<reference evidence="1 2" key="1">
    <citation type="submission" date="2019-05" db="EMBL/GenBank/DDBJ databases">
        <title>Another draft genome of Portunus trituberculatus and its Hox gene families provides insights of decapod evolution.</title>
        <authorList>
            <person name="Jeong J.-H."/>
            <person name="Song I."/>
            <person name="Kim S."/>
            <person name="Choi T."/>
            <person name="Kim D."/>
            <person name="Ryu S."/>
            <person name="Kim W."/>
        </authorList>
    </citation>
    <scope>NUCLEOTIDE SEQUENCE [LARGE SCALE GENOMIC DNA]</scope>
    <source>
        <tissue evidence="1">Muscle</tissue>
    </source>
</reference>
<organism evidence="1 2">
    <name type="scientific">Portunus trituberculatus</name>
    <name type="common">Swimming crab</name>
    <name type="synonym">Neptunus trituberculatus</name>
    <dbReference type="NCBI Taxonomy" id="210409"/>
    <lineage>
        <taxon>Eukaryota</taxon>
        <taxon>Metazoa</taxon>
        <taxon>Ecdysozoa</taxon>
        <taxon>Arthropoda</taxon>
        <taxon>Crustacea</taxon>
        <taxon>Multicrustacea</taxon>
        <taxon>Malacostraca</taxon>
        <taxon>Eumalacostraca</taxon>
        <taxon>Eucarida</taxon>
        <taxon>Decapoda</taxon>
        <taxon>Pleocyemata</taxon>
        <taxon>Brachyura</taxon>
        <taxon>Eubrachyura</taxon>
        <taxon>Portunoidea</taxon>
        <taxon>Portunidae</taxon>
        <taxon>Portuninae</taxon>
        <taxon>Portunus</taxon>
    </lineage>
</organism>
<gene>
    <name evidence="1" type="ORF">E2C01_033756</name>
</gene>
<proteinExistence type="predicted"/>
<name>A0A5B7EYQ8_PORTR</name>
<accession>A0A5B7EYQ8</accession>
<keyword evidence="2" id="KW-1185">Reference proteome</keyword>
<evidence type="ECO:0000313" key="1">
    <source>
        <dbReference type="EMBL" id="MPC40200.1"/>
    </source>
</evidence>
<dbReference type="AlphaFoldDB" id="A0A5B7EYQ8"/>
<sequence length="100" mass="11119">MLRNWPTLCHHLTDRHGSVARRHKTTTVGIVAVSFSHSLPDSLTMIIAPASSRAFHRRSRSPGKLTSMTLRLVQHPGIRTRSILPRGCISRVSTLSNGRD</sequence>
<evidence type="ECO:0000313" key="2">
    <source>
        <dbReference type="Proteomes" id="UP000324222"/>
    </source>
</evidence>
<protein>
    <submittedName>
        <fullName evidence="1">Uncharacterized protein</fullName>
    </submittedName>
</protein>
<dbReference type="Proteomes" id="UP000324222">
    <property type="component" value="Unassembled WGS sequence"/>
</dbReference>
<comment type="caution">
    <text evidence="1">The sequence shown here is derived from an EMBL/GenBank/DDBJ whole genome shotgun (WGS) entry which is preliminary data.</text>
</comment>